<comment type="similarity">
    <text evidence="2">Belongs to the thioredoxin family. DsbE subfamily.</text>
</comment>
<evidence type="ECO:0000259" key="6">
    <source>
        <dbReference type="PROSITE" id="PS51352"/>
    </source>
</evidence>
<dbReference type="OrthoDB" id="9799347at2"/>
<reference evidence="8" key="1">
    <citation type="submission" date="2016-10" db="EMBL/GenBank/DDBJ databases">
        <authorList>
            <person name="Varghese N."/>
            <person name="Submissions S."/>
        </authorList>
    </citation>
    <scope>NUCLEOTIDE SEQUENCE [LARGE SCALE GENOMIC DNA]</scope>
    <source>
        <strain evidence="8">DSM 100420</strain>
    </source>
</reference>
<dbReference type="GO" id="GO:0017004">
    <property type="term" value="P:cytochrome complex assembly"/>
    <property type="evidence" value="ECO:0007669"/>
    <property type="project" value="UniProtKB-KW"/>
</dbReference>
<dbReference type="Pfam" id="PF08534">
    <property type="entry name" value="Redoxin"/>
    <property type="match status" value="1"/>
</dbReference>
<keyword evidence="3" id="KW-0201">Cytochrome c-type biogenesis</keyword>
<dbReference type="EMBL" id="FNPX01000006">
    <property type="protein sequence ID" value="SDZ14236.1"/>
    <property type="molecule type" value="Genomic_DNA"/>
</dbReference>
<feature type="domain" description="Thioredoxin" evidence="6">
    <location>
        <begin position="34"/>
        <end position="173"/>
    </location>
</feature>
<evidence type="ECO:0000313" key="8">
    <source>
        <dbReference type="Proteomes" id="UP000198914"/>
    </source>
</evidence>
<accession>A0A1H3QLG7</accession>
<protein>
    <submittedName>
        <fullName evidence="7">Cytochrome c biogenesis protein CcmG, thiol:disulfide interchange protein DsbE</fullName>
    </submittedName>
</protein>
<keyword evidence="5" id="KW-0676">Redox-active center</keyword>
<dbReference type="InterPro" id="IPR017937">
    <property type="entry name" value="Thioredoxin_CS"/>
</dbReference>
<evidence type="ECO:0000313" key="7">
    <source>
        <dbReference type="EMBL" id="SDZ14236.1"/>
    </source>
</evidence>
<dbReference type="RefSeq" id="WP_092645227.1">
    <property type="nucleotide sequence ID" value="NZ_FNPX01000006.1"/>
</dbReference>
<dbReference type="NCBIfam" id="TIGR00385">
    <property type="entry name" value="dsbE"/>
    <property type="match status" value="1"/>
</dbReference>
<dbReference type="PROSITE" id="PS00194">
    <property type="entry name" value="THIOREDOXIN_1"/>
    <property type="match status" value="1"/>
</dbReference>
<dbReference type="InterPro" id="IPR050553">
    <property type="entry name" value="Thioredoxin_ResA/DsbE_sf"/>
</dbReference>
<sequence>MRWLALVPVALFALLAGFFLSGLFRDNPDDLPSAFIGQEAPALNTTELPTRTPLPADLMSDREVKLVNFWASWCVPCRVEHPQIETLSEVVPVYGVNHKDQPANAIKFLEELGDPYAAIGVDGGRVAIDWGVTGFPETFVIDGDGIVRLRFAGPITVSVMNDTILPAIEAAQAN</sequence>
<dbReference type="STRING" id="1244108.SAMN05444004_106201"/>
<evidence type="ECO:0000256" key="2">
    <source>
        <dbReference type="ARBA" id="ARBA00007758"/>
    </source>
</evidence>
<dbReference type="GO" id="GO:0015036">
    <property type="term" value="F:disulfide oxidoreductase activity"/>
    <property type="evidence" value="ECO:0007669"/>
    <property type="project" value="InterPro"/>
</dbReference>
<dbReference type="PANTHER" id="PTHR42852">
    <property type="entry name" value="THIOL:DISULFIDE INTERCHANGE PROTEIN DSBE"/>
    <property type="match status" value="1"/>
</dbReference>
<evidence type="ECO:0000256" key="5">
    <source>
        <dbReference type="ARBA" id="ARBA00023284"/>
    </source>
</evidence>
<evidence type="ECO:0000256" key="4">
    <source>
        <dbReference type="ARBA" id="ARBA00023157"/>
    </source>
</evidence>
<proteinExistence type="inferred from homology"/>
<keyword evidence="8" id="KW-1185">Reference proteome</keyword>
<dbReference type="InterPro" id="IPR036249">
    <property type="entry name" value="Thioredoxin-like_sf"/>
</dbReference>
<evidence type="ECO:0000256" key="3">
    <source>
        <dbReference type="ARBA" id="ARBA00022748"/>
    </source>
</evidence>
<dbReference type="InterPro" id="IPR013766">
    <property type="entry name" value="Thioredoxin_domain"/>
</dbReference>
<dbReference type="Gene3D" id="3.40.30.10">
    <property type="entry name" value="Glutaredoxin"/>
    <property type="match status" value="1"/>
</dbReference>
<dbReference type="InterPro" id="IPR004799">
    <property type="entry name" value="Periplasmic_diS_OxRdtase_DsbE"/>
</dbReference>
<dbReference type="InterPro" id="IPR013740">
    <property type="entry name" value="Redoxin"/>
</dbReference>
<dbReference type="AlphaFoldDB" id="A0A1H3QLG7"/>
<name>A0A1H3QLG7_9RHOB</name>
<comment type="subcellular location">
    <subcellularLocation>
        <location evidence="1">Cell envelope</location>
    </subcellularLocation>
</comment>
<evidence type="ECO:0000256" key="1">
    <source>
        <dbReference type="ARBA" id="ARBA00004196"/>
    </source>
</evidence>
<gene>
    <name evidence="7" type="ORF">SAMN05444004_106201</name>
</gene>
<dbReference type="SUPFAM" id="SSF52833">
    <property type="entry name" value="Thioredoxin-like"/>
    <property type="match status" value="1"/>
</dbReference>
<dbReference type="GO" id="GO:0030288">
    <property type="term" value="C:outer membrane-bounded periplasmic space"/>
    <property type="evidence" value="ECO:0007669"/>
    <property type="project" value="InterPro"/>
</dbReference>
<dbReference type="PROSITE" id="PS51352">
    <property type="entry name" value="THIOREDOXIN_2"/>
    <property type="match status" value="1"/>
</dbReference>
<dbReference type="Proteomes" id="UP000198914">
    <property type="component" value="Unassembled WGS sequence"/>
</dbReference>
<keyword evidence="4" id="KW-1015">Disulfide bond</keyword>
<organism evidence="7 8">
    <name type="scientific">Jannaschia faecimaris</name>
    <dbReference type="NCBI Taxonomy" id="1244108"/>
    <lineage>
        <taxon>Bacteria</taxon>
        <taxon>Pseudomonadati</taxon>
        <taxon>Pseudomonadota</taxon>
        <taxon>Alphaproteobacteria</taxon>
        <taxon>Rhodobacterales</taxon>
        <taxon>Roseobacteraceae</taxon>
        <taxon>Jannaschia</taxon>
    </lineage>
</organism>
<dbReference type="PANTHER" id="PTHR42852:SF6">
    <property type="entry name" value="THIOL:DISULFIDE INTERCHANGE PROTEIN DSBE"/>
    <property type="match status" value="1"/>
</dbReference>